<keyword evidence="3 12" id="KW-0444">Lipid biosynthesis</keyword>
<dbReference type="AlphaFoldDB" id="A0A7R9M8V4"/>
<evidence type="ECO:0000256" key="7">
    <source>
        <dbReference type="ARBA" id="ARBA00023002"/>
    </source>
</evidence>
<evidence type="ECO:0000256" key="13">
    <source>
        <dbReference type="SAM" id="Phobius"/>
    </source>
</evidence>
<sequence>MESIEKDKTKYRQRLEWSPLIVLTLAHIIGICGWFYCLRSMRPMTYIWTYVMAVAAGLGILMGAHRLWTHRSYKAHWSVETVLMIFQTIAMQRSIFHWSRDHRMHHKYSETDADPHNSKRGFLFSHISWLFYHKHPELIEKSKQIDLTDLRNDPIVMFQRKHIAILTLLIGMVMPVVVPMLLWDESFINAVIANIFRFVYGLHCGFLVNSVAHIW</sequence>
<keyword evidence="9" id="KW-0443">Lipid metabolism</keyword>
<dbReference type="Proteomes" id="UP000728032">
    <property type="component" value="Unassembled WGS sequence"/>
</dbReference>
<reference evidence="15" key="1">
    <citation type="submission" date="2020-11" db="EMBL/GenBank/DDBJ databases">
        <authorList>
            <person name="Tran Van P."/>
        </authorList>
    </citation>
    <scope>NUCLEOTIDE SEQUENCE</scope>
</reference>
<evidence type="ECO:0000313" key="15">
    <source>
        <dbReference type="EMBL" id="CAD7654628.1"/>
    </source>
</evidence>
<dbReference type="GO" id="GO:0004768">
    <property type="term" value="F:stearoyl-CoA 9-desaturase activity"/>
    <property type="evidence" value="ECO:0007669"/>
    <property type="project" value="TreeGrafter"/>
</dbReference>
<dbReference type="PANTHER" id="PTHR11351">
    <property type="entry name" value="ACYL-COA DESATURASE"/>
    <property type="match status" value="1"/>
</dbReference>
<dbReference type="Pfam" id="PF00487">
    <property type="entry name" value="FA_desaturase"/>
    <property type="match status" value="1"/>
</dbReference>
<name>A0A7R9M8V4_9ACAR</name>
<dbReference type="GO" id="GO:0006636">
    <property type="term" value="P:unsaturated fatty acid biosynthetic process"/>
    <property type="evidence" value="ECO:0007669"/>
    <property type="project" value="TreeGrafter"/>
</dbReference>
<comment type="similarity">
    <text evidence="2 12">Belongs to the fatty acid desaturase type 1 family.</text>
</comment>
<keyword evidence="4 12" id="KW-0812">Transmembrane</keyword>
<evidence type="ECO:0000256" key="5">
    <source>
        <dbReference type="ARBA" id="ARBA00022832"/>
    </source>
</evidence>
<evidence type="ECO:0000256" key="8">
    <source>
        <dbReference type="ARBA" id="ARBA00023004"/>
    </source>
</evidence>
<keyword evidence="16" id="KW-1185">Reference proteome</keyword>
<evidence type="ECO:0000256" key="10">
    <source>
        <dbReference type="ARBA" id="ARBA00023136"/>
    </source>
</evidence>
<comment type="cofactor">
    <cofactor evidence="12">
        <name>Fe(2+)</name>
        <dbReference type="ChEBI" id="CHEBI:29033"/>
    </cofactor>
</comment>
<dbReference type="InterPro" id="IPR005804">
    <property type="entry name" value="FA_desaturase_dom"/>
</dbReference>
<evidence type="ECO:0000256" key="9">
    <source>
        <dbReference type="ARBA" id="ARBA00023098"/>
    </source>
</evidence>
<protein>
    <recommendedName>
        <fullName evidence="14">Fatty acid desaturase domain-containing protein</fullName>
    </recommendedName>
</protein>
<keyword evidence="6 13" id="KW-1133">Transmembrane helix</keyword>
<feature type="transmembrane region" description="Helical" evidence="13">
    <location>
        <begin position="45"/>
        <end position="65"/>
    </location>
</feature>
<keyword evidence="10 13" id="KW-0472">Membrane</keyword>
<keyword evidence="7 12" id="KW-0560">Oxidoreductase</keyword>
<dbReference type="GO" id="GO:0005789">
    <property type="term" value="C:endoplasmic reticulum membrane"/>
    <property type="evidence" value="ECO:0007669"/>
    <property type="project" value="TreeGrafter"/>
</dbReference>
<comment type="domain">
    <text evidence="12">The histidine box domains are involved in binding the catalytic metal ions.</text>
</comment>
<keyword evidence="8" id="KW-0408">Iron</keyword>
<dbReference type="OrthoDB" id="9988030at2759"/>
<evidence type="ECO:0000256" key="6">
    <source>
        <dbReference type="ARBA" id="ARBA00022989"/>
    </source>
</evidence>
<proteinExistence type="inferred from homology"/>
<feature type="transmembrane region" description="Helical" evidence="13">
    <location>
        <begin position="163"/>
        <end position="183"/>
    </location>
</feature>
<keyword evidence="5" id="KW-0276">Fatty acid metabolism</keyword>
<organism evidence="15">
    <name type="scientific">Oppiella nova</name>
    <dbReference type="NCBI Taxonomy" id="334625"/>
    <lineage>
        <taxon>Eukaryota</taxon>
        <taxon>Metazoa</taxon>
        <taxon>Ecdysozoa</taxon>
        <taxon>Arthropoda</taxon>
        <taxon>Chelicerata</taxon>
        <taxon>Arachnida</taxon>
        <taxon>Acari</taxon>
        <taxon>Acariformes</taxon>
        <taxon>Sarcoptiformes</taxon>
        <taxon>Oribatida</taxon>
        <taxon>Brachypylina</taxon>
        <taxon>Oppioidea</taxon>
        <taxon>Oppiidae</taxon>
        <taxon>Oppiella</taxon>
    </lineage>
</organism>
<evidence type="ECO:0000256" key="4">
    <source>
        <dbReference type="ARBA" id="ARBA00022692"/>
    </source>
</evidence>
<feature type="transmembrane region" description="Helical" evidence="13">
    <location>
        <begin position="195"/>
        <end position="214"/>
    </location>
</feature>
<evidence type="ECO:0000259" key="14">
    <source>
        <dbReference type="Pfam" id="PF00487"/>
    </source>
</evidence>
<dbReference type="InterPro" id="IPR015876">
    <property type="entry name" value="Acyl-CoA_DS"/>
</dbReference>
<evidence type="ECO:0000256" key="2">
    <source>
        <dbReference type="ARBA" id="ARBA00009295"/>
    </source>
</evidence>
<evidence type="ECO:0000256" key="11">
    <source>
        <dbReference type="ARBA" id="ARBA00023160"/>
    </source>
</evidence>
<feature type="transmembrane region" description="Helical" evidence="13">
    <location>
        <begin position="20"/>
        <end position="38"/>
    </location>
</feature>
<comment type="subcellular location">
    <subcellularLocation>
        <location evidence="1">Membrane</location>
        <topology evidence="1">Multi-pass membrane protein</topology>
    </subcellularLocation>
</comment>
<dbReference type="EMBL" id="CAJPVJ010008265">
    <property type="protein sequence ID" value="CAG2171815.1"/>
    <property type="molecule type" value="Genomic_DNA"/>
</dbReference>
<evidence type="ECO:0000256" key="3">
    <source>
        <dbReference type="ARBA" id="ARBA00022516"/>
    </source>
</evidence>
<feature type="domain" description="Fatty acid desaturase" evidence="14">
    <location>
        <begin position="48"/>
        <end position="214"/>
    </location>
</feature>
<evidence type="ECO:0000313" key="16">
    <source>
        <dbReference type="Proteomes" id="UP000728032"/>
    </source>
</evidence>
<dbReference type="GO" id="GO:0005506">
    <property type="term" value="F:iron ion binding"/>
    <property type="evidence" value="ECO:0007669"/>
    <property type="project" value="TreeGrafter"/>
</dbReference>
<dbReference type="PANTHER" id="PTHR11351:SF61">
    <property type="entry name" value="RH14937P"/>
    <property type="match status" value="1"/>
</dbReference>
<dbReference type="CDD" id="cd03505">
    <property type="entry name" value="Delta9-FADS-like"/>
    <property type="match status" value="1"/>
</dbReference>
<accession>A0A7R9M8V4</accession>
<keyword evidence="11 12" id="KW-0275">Fatty acid biosynthesis</keyword>
<dbReference type="EMBL" id="OC923090">
    <property type="protein sequence ID" value="CAD7654628.1"/>
    <property type="molecule type" value="Genomic_DNA"/>
</dbReference>
<evidence type="ECO:0000256" key="1">
    <source>
        <dbReference type="ARBA" id="ARBA00004141"/>
    </source>
</evidence>
<dbReference type="PRINTS" id="PR00075">
    <property type="entry name" value="FACDDSATRASE"/>
</dbReference>
<evidence type="ECO:0000256" key="12">
    <source>
        <dbReference type="RuleBase" id="RU000581"/>
    </source>
</evidence>
<gene>
    <name evidence="15" type="ORF">ONB1V03_LOCUS11274</name>
</gene>